<dbReference type="InterPro" id="IPR008462">
    <property type="entry name" value="CsbD"/>
</dbReference>
<dbReference type="KEGG" id="erl:AOC36_01260"/>
<reference evidence="3 4" key="1">
    <citation type="submission" date="2015-10" db="EMBL/GenBank/DDBJ databases">
        <title>Erysipelothrix larvae sp. LV19 isolated from the larval gut of the rhinoceros beetle, Trypoxylus dichotomus.</title>
        <authorList>
            <person name="Lim S."/>
            <person name="Kim B.-C."/>
        </authorList>
    </citation>
    <scope>NUCLEOTIDE SEQUENCE [LARGE SCALE GENOMIC DNA]</scope>
    <source>
        <strain evidence="3 4">LV19</strain>
    </source>
</reference>
<evidence type="ECO:0000313" key="4">
    <source>
        <dbReference type="Proteomes" id="UP000063781"/>
    </source>
</evidence>
<dbReference type="STRING" id="1514105.AOC36_01260"/>
<keyword evidence="4" id="KW-1185">Reference proteome</keyword>
<feature type="domain" description="CsbD-like" evidence="2">
    <location>
        <begin position="6"/>
        <end position="53"/>
    </location>
</feature>
<evidence type="ECO:0000313" key="3">
    <source>
        <dbReference type="EMBL" id="AMC92667.1"/>
    </source>
</evidence>
<evidence type="ECO:0000256" key="1">
    <source>
        <dbReference type="ARBA" id="ARBA00009129"/>
    </source>
</evidence>
<dbReference type="RefSeq" id="WP_067630284.1">
    <property type="nucleotide sequence ID" value="NZ_CP013213.1"/>
</dbReference>
<dbReference type="OrthoDB" id="2200356at2"/>
<gene>
    <name evidence="3" type="ORF">AOC36_01260</name>
</gene>
<dbReference type="SUPFAM" id="SSF69047">
    <property type="entry name" value="Hypothetical protein YjbJ"/>
    <property type="match status" value="1"/>
</dbReference>
<comment type="similarity">
    <text evidence="1">Belongs to the UPF0337 (CsbD) family.</text>
</comment>
<dbReference type="Pfam" id="PF05532">
    <property type="entry name" value="CsbD"/>
    <property type="match status" value="1"/>
</dbReference>
<dbReference type="InterPro" id="IPR036629">
    <property type="entry name" value="YjbJ_sf"/>
</dbReference>
<dbReference type="Proteomes" id="UP000063781">
    <property type="component" value="Chromosome"/>
</dbReference>
<evidence type="ECO:0000259" key="2">
    <source>
        <dbReference type="Pfam" id="PF05532"/>
    </source>
</evidence>
<accession>A0A0X8GYB2</accession>
<dbReference type="EMBL" id="CP013213">
    <property type="protein sequence ID" value="AMC92667.1"/>
    <property type="molecule type" value="Genomic_DNA"/>
</dbReference>
<dbReference type="Gene3D" id="1.10.1470.10">
    <property type="entry name" value="YjbJ"/>
    <property type="match status" value="1"/>
</dbReference>
<dbReference type="AlphaFoldDB" id="A0A0X8GYB2"/>
<proteinExistence type="inferred from homology"/>
<name>A0A0X8GYB2_9FIRM</name>
<organism evidence="3 4">
    <name type="scientific">Erysipelothrix larvae</name>
    <dbReference type="NCBI Taxonomy" id="1514105"/>
    <lineage>
        <taxon>Bacteria</taxon>
        <taxon>Bacillati</taxon>
        <taxon>Bacillota</taxon>
        <taxon>Erysipelotrichia</taxon>
        <taxon>Erysipelotrichales</taxon>
        <taxon>Erysipelotrichaceae</taxon>
        <taxon>Erysipelothrix</taxon>
    </lineage>
</organism>
<protein>
    <recommendedName>
        <fullName evidence="2">CsbD-like domain-containing protein</fullName>
    </recommendedName>
</protein>
<sequence>MPDNSTGDKIKGKVKETVGDLTGDTKTKAEGIFDQAVGKVKEVAHDVKEKAEDVAHDVFDKAEDVVDDIKDKFNK</sequence>